<accession>A0ABQ7WNE2</accession>
<protein>
    <submittedName>
        <fullName evidence="2">Uncharacterized protein</fullName>
    </submittedName>
</protein>
<dbReference type="Proteomes" id="UP000826656">
    <property type="component" value="Unassembled WGS sequence"/>
</dbReference>
<name>A0ABQ7WNE2_SOLTU</name>
<keyword evidence="3" id="KW-1185">Reference proteome</keyword>
<organism evidence="2 3">
    <name type="scientific">Solanum tuberosum</name>
    <name type="common">Potato</name>
    <dbReference type="NCBI Taxonomy" id="4113"/>
    <lineage>
        <taxon>Eukaryota</taxon>
        <taxon>Viridiplantae</taxon>
        <taxon>Streptophyta</taxon>
        <taxon>Embryophyta</taxon>
        <taxon>Tracheophyta</taxon>
        <taxon>Spermatophyta</taxon>
        <taxon>Magnoliopsida</taxon>
        <taxon>eudicotyledons</taxon>
        <taxon>Gunneridae</taxon>
        <taxon>Pentapetalae</taxon>
        <taxon>asterids</taxon>
        <taxon>lamiids</taxon>
        <taxon>Solanales</taxon>
        <taxon>Solanaceae</taxon>
        <taxon>Solanoideae</taxon>
        <taxon>Solaneae</taxon>
        <taxon>Solanum</taxon>
    </lineage>
</organism>
<dbReference type="EMBL" id="JAIVGD010000001">
    <property type="protein sequence ID" value="KAH0781485.1"/>
    <property type="molecule type" value="Genomic_DNA"/>
</dbReference>
<evidence type="ECO:0000256" key="1">
    <source>
        <dbReference type="SAM" id="MobiDB-lite"/>
    </source>
</evidence>
<comment type="caution">
    <text evidence="2">The sequence shown here is derived from an EMBL/GenBank/DDBJ whole genome shotgun (WGS) entry which is preliminary data.</text>
</comment>
<gene>
    <name evidence="2" type="ORF">KY290_001083</name>
</gene>
<sequence length="168" mass="17608">MPPPSVLPKKRGPPEENSLPPTFPPQLTSLQYVIPPQWPSLPPNILPLSTSLPPSFFSIPPPGTNTSLDNKICANTSYTSSSCQISQNSSSSSLLPSSIAVVSPTSSTPSTRTNIGVSLPASSSIISTTAPACSKAQDVGGAREYDVFHRLIVTLHEDGNKYGIGLGH</sequence>
<reference evidence="2 3" key="1">
    <citation type="journal article" date="2021" name="bioRxiv">
        <title>Chromosome-scale and haplotype-resolved genome assembly of a tetraploid potato cultivar.</title>
        <authorList>
            <person name="Sun H."/>
            <person name="Jiao W.-B."/>
            <person name="Krause K."/>
            <person name="Campoy J.A."/>
            <person name="Goel M."/>
            <person name="Folz-Donahue K."/>
            <person name="Kukat C."/>
            <person name="Huettel B."/>
            <person name="Schneeberger K."/>
        </authorList>
    </citation>
    <scope>NUCLEOTIDE SEQUENCE [LARGE SCALE GENOMIC DNA]</scope>
    <source>
        <strain evidence="2">SolTubOtavaFocal</strain>
        <tissue evidence="2">Leaves</tissue>
    </source>
</reference>
<proteinExistence type="predicted"/>
<feature type="region of interest" description="Disordered" evidence="1">
    <location>
        <begin position="1"/>
        <end position="24"/>
    </location>
</feature>
<evidence type="ECO:0000313" key="2">
    <source>
        <dbReference type="EMBL" id="KAH0781485.1"/>
    </source>
</evidence>
<evidence type="ECO:0000313" key="3">
    <source>
        <dbReference type="Proteomes" id="UP000826656"/>
    </source>
</evidence>